<feature type="transmembrane region" description="Helical" evidence="1">
    <location>
        <begin position="74"/>
        <end position="95"/>
    </location>
</feature>
<evidence type="ECO:0000313" key="2">
    <source>
        <dbReference type="EMBL" id="MCC2189826.1"/>
    </source>
</evidence>
<evidence type="ECO:0000256" key="1">
    <source>
        <dbReference type="SAM" id="Phobius"/>
    </source>
</evidence>
<keyword evidence="1" id="KW-1133">Transmembrane helix</keyword>
<protein>
    <submittedName>
        <fullName evidence="2">Uncharacterized protein</fullName>
    </submittedName>
</protein>
<feature type="transmembrane region" description="Helical" evidence="1">
    <location>
        <begin position="44"/>
        <end position="62"/>
    </location>
</feature>
<organism evidence="2 3">
    <name type="scientific">Fusicatenibacter faecihominis</name>
    <dbReference type="NCBI Taxonomy" id="2881276"/>
    <lineage>
        <taxon>Bacteria</taxon>
        <taxon>Bacillati</taxon>
        <taxon>Bacillota</taxon>
        <taxon>Clostridia</taxon>
        <taxon>Lachnospirales</taxon>
        <taxon>Lachnospiraceae</taxon>
        <taxon>Fusicatenibacter</taxon>
    </lineage>
</organism>
<keyword evidence="1" id="KW-0472">Membrane</keyword>
<dbReference type="Proteomes" id="UP001197875">
    <property type="component" value="Unassembled WGS sequence"/>
</dbReference>
<dbReference type="EMBL" id="JAJEPR010000011">
    <property type="protein sequence ID" value="MCC2189826.1"/>
    <property type="molecule type" value="Genomic_DNA"/>
</dbReference>
<feature type="transmembrane region" description="Helical" evidence="1">
    <location>
        <begin position="15"/>
        <end position="32"/>
    </location>
</feature>
<reference evidence="2 3" key="1">
    <citation type="submission" date="2021-10" db="EMBL/GenBank/DDBJ databases">
        <title>Anaerobic single-cell dispensing facilitates the cultivation of human gut bacteria.</title>
        <authorList>
            <person name="Afrizal A."/>
        </authorList>
    </citation>
    <scope>NUCLEOTIDE SEQUENCE [LARGE SCALE GENOMIC DNA]</scope>
    <source>
        <strain evidence="2 3">CLA-AA-H277</strain>
    </source>
</reference>
<gene>
    <name evidence="2" type="ORF">LKD71_08415</name>
</gene>
<keyword evidence="1" id="KW-0812">Transmembrane</keyword>
<comment type="caution">
    <text evidence="2">The sequence shown here is derived from an EMBL/GenBank/DDBJ whole genome shotgun (WGS) entry which is preliminary data.</text>
</comment>
<proteinExistence type="predicted"/>
<accession>A0AAE3DSL9</accession>
<dbReference type="RefSeq" id="WP_227615062.1">
    <property type="nucleotide sequence ID" value="NZ_JAJEPR010000011.1"/>
</dbReference>
<keyword evidence="3" id="KW-1185">Reference proteome</keyword>
<evidence type="ECO:0000313" key="3">
    <source>
        <dbReference type="Proteomes" id="UP001197875"/>
    </source>
</evidence>
<sequence>MLEFITDILQILNNYITYIYPGLISIFVYKYLEGKKVEENSIIVIKSIAISYLYMVFLQKVIQFNLNIPKLTKILPHVILLIASVILPIILYKIVNVKWFEKIQKWLKISTRRSSNPTEIALSKEKSPWVCVYMDELGIMYEGYIRNYVKDVDRMTYLMLSQYKISKLKGNTNEYEQTYPAIIQGTESDVSKKDWVILYFEHITRIEIVYENEH</sequence>
<name>A0AAE3DSL9_9FIRM</name>
<dbReference type="AlphaFoldDB" id="A0AAE3DSL9"/>